<evidence type="ECO:0000256" key="1">
    <source>
        <dbReference type="SAM" id="Phobius"/>
    </source>
</evidence>
<feature type="transmembrane region" description="Helical" evidence="1">
    <location>
        <begin position="52"/>
        <end position="75"/>
    </location>
</feature>
<dbReference type="EMBL" id="BAUJ01000038">
    <property type="protein sequence ID" value="GAD90267.1"/>
    <property type="molecule type" value="Genomic_DNA"/>
</dbReference>
<reference evidence="2 3" key="2">
    <citation type="submission" date="2013-11" db="EMBL/GenBank/DDBJ databases">
        <title>Whole genome shotgun sequence of Vibrio halioticoli NBRC 102217.</title>
        <authorList>
            <person name="Isaki S."/>
            <person name="Kimura A."/>
            <person name="Ohji S."/>
            <person name="Hosoyama A."/>
            <person name="Fujita N."/>
            <person name="Hashimoto M."/>
            <person name="Hosoyama Y."/>
            <person name="Yamazoe A."/>
        </authorList>
    </citation>
    <scope>NUCLEOTIDE SEQUENCE [LARGE SCALE GENOMIC DNA]</scope>
    <source>
        <strain evidence="2 3">NBRC 102217</strain>
    </source>
</reference>
<sequence length="78" mass="9162">MKFTVIYLSSNKLLLVRLILLLGLLFFSYQLYNSIVTGITPNRDKYEAWSLGYIGFVFKYSSFVFVSCYFLIFGFRSK</sequence>
<evidence type="ECO:0000313" key="3">
    <source>
        <dbReference type="Proteomes" id="UP000017800"/>
    </source>
</evidence>
<dbReference type="Proteomes" id="UP000017800">
    <property type="component" value="Unassembled WGS sequence"/>
</dbReference>
<reference evidence="2 3" key="1">
    <citation type="submission" date="2013-10" db="EMBL/GenBank/DDBJ databases">
        <authorList>
            <person name="Ichikawa N."/>
            <person name="Kimura A."/>
            <person name="Ohji S."/>
            <person name="Hosoyama A."/>
            <person name="Fujita N."/>
        </authorList>
    </citation>
    <scope>NUCLEOTIDE SEQUENCE [LARGE SCALE GENOMIC DNA]</scope>
    <source>
        <strain evidence="2 3">NBRC 102217</strain>
    </source>
</reference>
<evidence type="ECO:0000313" key="2">
    <source>
        <dbReference type="EMBL" id="GAD90267.1"/>
    </source>
</evidence>
<keyword evidence="1" id="KW-0812">Transmembrane</keyword>
<organism evidence="2 3">
    <name type="scientific">Vibrio halioticoli NBRC 102217</name>
    <dbReference type="NCBI Taxonomy" id="1219072"/>
    <lineage>
        <taxon>Bacteria</taxon>
        <taxon>Pseudomonadati</taxon>
        <taxon>Pseudomonadota</taxon>
        <taxon>Gammaproteobacteria</taxon>
        <taxon>Vibrionales</taxon>
        <taxon>Vibrionaceae</taxon>
        <taxon>Vibrio</taxon>
    </lineage>
</organism>
<proteinExistence type="predicted"/>
<name>V5FN56_9VIBR</name>
<keyword evidence="3" id="KW-1185">Reference proteome</keyword>
<feature type="transmembrane region" description="Helical" evidence="1">
    <location>
        <begin position="12"/>
        <end position="32"/>
    </location>
</feature>
<dbReference type="AlphaFoldDB" id="V5FN56"/>
<comment type="caution">
    <text evidence="2">The sequence shown here is derived from an EMBL/GenBank/DDBJ whole genome shotgun (WGS) entry which is preliminary data.</text>
</comment>
<accession>V5FN56</accession>
<protein>
    <submittedName>
        <fullName evidence="2">Uncharacterized protein</fullName>
    </submittedName>
</protein>
<gene>
    <name evidence="2" type="ORF">VHA01S_038_00340</name>
</gene>
<keyword evidence="1" id="KW-1133">Transmembrane helix</keyword>
<keyword evidence="1" id="KW-0472">Membrane</keyword>